<evidence type="ECO:0000313" key="2">
    <source>
        <dbReference type="EMBL" id="AUX76488.1"/>
    </source>
</evidence>
<dbReference type="SUPFAM" id="SSF52200">
    <property type="entry name" value="Toll/Interleukin receptor TIR domain"/>
    <property type="match status" value="1"/>
</dbReference>
<sequence length="325" mass="36085">MASVFFSYSHVDEALRDQLEKQLSILKRQGVVETWHDRRIGAGEEIDSAISRNLTTADIILLLVSPDFINSDYCYDREMTVAMERHEAGSAVVIPVILRACDWHGAPFGKLNASPPDGRPITQATDRDQAFLEVAKAVRAAVERVGKRSAGAAPSATSADRAFKTSAVEQLLSEAPRSSNLRMTKTFTDRDRDRYKRESFEFLAKYFENSLKELQSRNAGVESDFRRIDGDRFTASAYRNGKALSRCTVFVGGGRGFVDGIAYSDGETSASNSFNEMLRVQNDDQSLFLKSSGMRFGGTSDTNLSSEGGAELLWSIFMEPLQRQR</sequence>
<proteinExistence type="predicted"/>
<dbReference type="InterPro" id="IPR000157">
    <property type="entry name" value="TIR_dom"/>
</dbReference>
<dbReference type="GO" id="GO:0007165">
    <property type="term" value="P:signal transduction"/>
    <property type="evidence" value="ECO:0007669"/>
    <property type="project" value="InterPro"/>
</dbReference>
<dbReference type="Gene3D" id="3.40.50.10140">
    <property type="entry name" value="Toll/interleukin-1 receptor homology (TIR) domain"/>
    <property type="match status" value="1"/>
</dbReference>
<dbReference type="EMBL" id="CP024307">
    <property type="protein sequence ID" value="AUX76488.1"/>
    <property type="molecule type" value="Genomic_DNA"/>
</dbReference>
<dbReference type="Proteomes" id="UP000239340">
    <property type="component" value="Chromosome"/>
</dbReference>
<organism evidence="2 3">
    <name type="scientific">Rhizobium fredii</name>
    <name type="common">Sinorhizobium fredii</name>
    <dbReference type="NCBI Taxonomy" id="380"/>
    <lineage>
        <taxon>Bacteria</taxon>
        <taxon>Pseudomonadati</taxon>
        <taxon>Pseudomonadota</taxon>
        <taxon>Alphaproteobacteria</taxon>
        <taxon>Hyphomicrobiales</taxon>
        <taxon>Rhizobiaceae</taxon>
        <taxon>Sinorhizobium/Ensifer group</taxon>
        <taxon>Sinorhizobium</taxon>
    </lineage>
</organism>
<accession>A0A2L0H4T6</accession>
<dbReference type="PROSITE" id="PS50104">
    <property type="entry name" value="TIR"/>
    <property type="match status" value="1"/>
</dbReference>
<dbReference type="Pfam" id="PF13676">
    <property type="entry name" value="TIR_2"/>
    <property type="match status" value="1"/>
</dbReference>
<dbReference type="RefSeq" id="WP_104839260.1">
    <property type="nucleotide sequence ID" value="NZ_CP024307.1"/>
</dbReference>
<dbReference type="InterPro" id="IPR035897">
    <property type="entry name" value="Toll_tir_struct_dom_sf"/>
</dbReference>
<evidence type="ECO:0000259" key="1">
    <source>
        <dbReference type="PROSITE" id="PS50104"/>
    </source>
</evidence>
<dbReference type="SMART" id="SM00255">
    <property type="entry name" value="TIR"/>
    <property type="match status" value="1"/>
</dbReference>
<feature type="domain" description="TIR" evidence="1">
    <location>
        <begin position="1"/>
        <end position="142"/>
    </location>
</feature>
<protein>
    <submittedName>
        <fullName evidence="2">TIR domain-containing protein</fullName>
    </submittedName>
</protein>
<evidence type="ECO:0000313" key="3">
    <source>
        <dbReference type="Proteomes" id="UP000239340"/>
    </source>
</evidence>
<name>A0A2L0H4T6_RHIFR</name>
<reference evidence="2 3" key="1">
    <citation type="submission" date="2017-10" db="EMBL/GenBank/DDBJ databases">
        <title>Analysis of the genome sequences of Rhizobium populations associated to common bean (phaseolus vulgaris).</title>
        <authorList>
            <person name="Bustos P."/>
            <person name="Santamaria R.I."/>
            <person name="Miranda-Sanchez F."/>
            <person name="Perez-Carrascal O."/>
            <person name="Juarez S."/>
            <person name="Lozano L."/>
            <person name="Martinez-Flores I."/>
            <person name="Vinuesa P."/>
            <person name="Martinez-Romero E."/>
            <person name="Cevallos M.A."/>
            <person name="Romero D."/>
            <person name="Davila G."/>
            <person name="Gonzalez V."/>
        </authorList>
    </citation>
    <scope>NUCLEOTIDE SEQUENCE [LARGE SCALE GENOMIC DNA]</scope>
    <source>
        <strain evidence="2 3">NXT3</strain>
    </source>
</reference>
<dbReference type="AlphaFoldDB" id="A0A2L0H4T6"/>
<gene>
    <name evidence="2" type="ORF">NXT3_CH01921</name>
</gene>